<feature type="compositionally biased region" description="Polar residues" evidence="1">
    <location>
        <begin position="43"/>
        <end position="54"/>
    </location>
</feature>
<protein>
    <submittedName>
        <fullName evidence="2">Uncharacterized protein</fullName>
    </submittedName>
</protein>
<evidence type="ECO:0000313" key="3">
    <source>
        <dbReference type="Proteomes" id="UP001066276"/>
    </source>
</evidence>
<feature type="region of interest" description="Disordered" evidence="1">
    <location>
        <begin position="25"/>
        <end position="77"/>
    </location>
</feature>
<evidence type="ECO:0000256" key="1">
    <source>
        <dbReference type="SAM" id="MobiDB-lite"/>
    </source>
</evidence>
<proteinExistence type="predicted"/>
<dbReference type="EMBL" id="JANPWB010000015">
    <property type="protein sequence ID" value="KAJ1093864.1"/>
    <property type="molecule type" value="Genomic_DNA"/>
</dbReference>
<keyword evidence="3" id="KW-1185">Reference proteome</keyword>
<reference evidence="2" key="1">
    <citation type="journal article" date="2022" name="bioRxiv">
        <title>Sequencing and chromosome-scale assembly of the giantPleurodeles waltlgenome.</title>
        <authorList>
            <person name="Brown T."/>
            <person name="Elewa A."/>
            <person name="Iarovenko S."/>
            <person name="Subramanian E."/>
            <person name="Araus A.J."/>
            <person name="Petzold A."/>
            <person name="Susuki M."/>
            <person name="Suzuki K.-i.T."/>
            <person name="Hayashi T."/>
            <person name="Toyoda A."/>
            <person name="Oliveira C."/>
            <person name="Osipova E."/>
            <person name="Leigh N.D."/>
            <person name="Simon A."/>
            <person name="Yun M.H."/>
        </authorList>
    </citation>
    <scope>NUCLEOTIDE SEQUENCE</scope>
    <source>
        <strain evidence="2">20211129_DDA</strain>
        <tissue evidence="2">Liver</tissue>
    </source>
</reference>
<accession>A0AAV7LS90</accession>
<feature type="compositionally biased region" description="Basic residues" evidence="1">
    <location>
        <begin position="25"/>
        <end position="35"/>
    </location>
</feature>
<organism evidence="2 3">
    <name type="scientific">Pleurodeles waltl</name>
    <name type="common">Iberian ribbed newt</name>
    <dbReference type="NCBI Taxonomy" id="8319"/>
    <lineage>
        <taxon>Eukaryota</taxon>
        <taxon>Metazoa</taxon>
        <taxon>Chordata</taxon>
        <taxon>Craniata</taxon>
        <taxon>Vertebrata</taxon>
        <taxon>Euteleostomi</taxon>
        <taxon>Amphibia</taxon>
        <taxon>Batrachia</taxon>
        <taxon>Caudata</taxon>
        <taxon>Salamandroidea</taxon>
        <taxon>Salamandridae</taxon>
        <taxon>Pleurodelinae</taxon>
        <taxon>Pleurodeles</taxon>
    </lineage>
</organism>
<comment type="caution">
    <text evidence="2">The sequence shown here is derived from an EMBL/GenBank/DDBJ whole genome shotgun (WGS) entry which is preliminary data.</text>
</comment>
<name>A0AAV7LS90_PLEWA</name>
<gene>
    <name evidence="2" type="ORF">NDU88_006953</name>
</gene>
<evidence type="ECO:0000313" key="2">
    <source>
        <dbReference type="EMBL" id="KAJ1093864.1"/>
    </source>
</evidence>
<dbReference type="AlphaFoldDB" id="A0AAV7LS90"/>
<sequence length="204" mass="22615">MVVNCSLGLYTKGLVAFRTQLQMSRQHHPSTRRRINQAAVPTAQDSLQRDQGTFRTRLPTLPMASDEPPTSSKRQEAHESACSVILVRAKTGPIPGPSVHVRSRTTLIWAIPHGSNIRRSCQGIVILLLCGAGNKRIPLFWGNVKSDRYPLHLLLRLDGFLQRPVCAISKETELVERRLSLSSQQLAQQILAQDQGPVMGAKGR</sequence>
<dbReference type="Proteomes" id="UP001066276">
    <property type="component" value="Chromosome 11"/>
</dbReference>